<protein>
    <recommendedName>
        <fullName evidence="2">histidine kinase</fullName>
        <ecNumber evidence="2">2.7.13.3</ecNumber>
    </recommendedName>
</protein>
<feature type="region of interest" description="Disordered" evidence="7">
    <location>
        <begin position="420"/>
        <end position="439"/>
    </location>
</feature>
<comment type="catalytic activity">
    <reaction evidence="1">
        <text>ATP + protein L-histidine = ADP + protein N-phospho-L-histidine.</text>
        <dbReference type="EC" id="2.7.13.3"/>
    </reaction>
</comment>
<evidence type="ECO:0000256" key="4">
    <source>
        <dbReference type="ARBA" id="ARBA00022777"/>
    </source>
</evidence>
<dbReference type="Proteomes" id="UP001500751">
    <property type="component" value="Unassembled WGS sequence"/>
</dbReference>
<keyword evidence="8" id="KW-0472">Membrane</keyword>
<gene>
    <name evidence="9" type="ORF">GCM10009839_60460</name>
</gene>
<evidence type="ECO:0000256" key="7">
    <source>
        <dbReference type="SAM" id="MobiDB-lite"/>
    </source>
</evidence>
<name>A0ABP5GIH1_9ACTN</name>
<keyword evidence="5" id="KW-0902">Two-component regulatory system</keyword>
<dbReference type="PANTHER" id="PTHR24421">
    <property type="entry name" value="NITRATE/NITRITE SENSOR PROTEIN NARX-RELATED"/>
    <property type="match status" value="1"/>
</dbReference>
<proteinExistence type="predicted"/>
<reference evidence="10" key="1">
    <citation type="journal article" date="2019" name="Int. J. Syst. Evol. Microbiol.">
        <title>The Global Catalogue of Microorganisms (GCM) 10K type strain sequencing project: providing services to taxonomists for standard genome sequencing and annotation.</title>
        <authorList>
            <consortium name="The Broad Institute Genomics Platform"/>
            <consortium name="The Broad Institute Genome Sequencing Center for Infectious Disease"/>
            <person name="Wu L."/>
            <person name="Ma J."/>
        </authorList>
    </citation>
    <scope>NUCLEOTIDE SEQUENCE [LARGE SCALE GENOMIC DNA]</scope>
    <source>
        <strain evidence="10">JCM 16014</strain>
    </source>
</reference>
<evidence type="ECO:0000256" key="2">
    <source>
        <dbReference type="ARBA" id="ARBA00012438"/>
    </source>
</evidence>
<sequence>MPHQCGMDRPDRRCHAEEVSGFGRPAAAGPGADLHRRMDRIVVGVVVLARVTVLGIVVPSVAAGVQQNSYTNVLMASAAYAAVALFGALLIALAVRTVRRPLLPAWVMAADVALLSTAMILLPRAVTPQYLTAAPNPDLEPVMVVVGVTVALVTTSARWTAVACTVLGASYVFGVATRIHTTSGVWSSLSPALWMFSTAGCCAVFIRGLRATADAVETANRQLMAQREQLAADRADEQARRRHFREQVRRHRALHDGPLRILTAIAGPGPLGHHDERARRQCAIAANVLRGTTPDGPHGTLTDLSLALVEAAADSAAAGLRVEYHFAGLPDDLPEAVVGAFASASAEALANVAEHAGVSRARVTALAGSGMPHQDPDATGRPAVTVAIVDQGKGFDDAVTEPGYGIRNSIVAPMREVGGDAAVDSHPGQGTRVDLRWPA</sequence>
<keyword evidence="8" id="KW-0812">Transmembrane</keyword>
<keyword evidence="8" id="KW-1133">Transmembrane helix</keyword>
<evidence type="ECO:0000256" key="3">
    <source>
        <dbReference type="ARBA" id="ARBA00022679"/>
    </source>
</evidence>
<evidence type="ECO:0000313" key="10">
    <source>
        <dbReference type="Proteomes" id="UP001500751"/>
    </source>
</evidence>
<accession>A0ABP5GIH1</accession>
<organism evidence="9 10">
    <name type="scientific">Catenulispora yoronensis</name>
    <dbReference type="NCBI Taxonomy" id="450799"/>
    <lineage>
        <taxon>Bacteria</taxon>
        <taxon>Bacillati</taxon>
        <taxon>Actinomycetota</taxon>
        <taxon>Actinomycetes</taxon>
        <taxon>Catenulisporales</taxon>
        <taxon>Catenulisporaceae</taxon>
        <taxon>Catenulispora</taxon>
    </lineage>
</organism>
<comment type="caution">
    <text evidence="9">The sequence shown here is derived from an EMBL/GenBank/DDBJ whole genome shotgun (WGS) entry which is preliminary data.</text>
</comment>
<dbReference type="EMBL" id="BAAAQN010000043">
    <property type="protein sequence ID" value="GAA2047325.1"/>
    <property type="molecule type" value="Genomic_DNA"/>
</dbReference>
<keyword evidence="3" id="KW-0808">Transferase</keyword>
<evidence type="ECO:0000256" key="5">
    <source>
        <dbReference type="ARBA" id="ARBA00023012"/>
    </source>
</evidence>
<evidence type="ECO:0000313" key="9">
    <source>
        <dbReference type="EMBL" id="GAA2047325.1"/>
    </source>
</evidence>
<feature type="transmembrane region" description="Helical" evidence="8">
    <location>
        <begin position="102"/>
        <end position="122"/>
    </location>
</feature>
<feature type="transmembrane region" description="Helical" evidence="8">
    <location>
        <begin position="142"/>
        <end position="173"/>
    </location>
</feature>
<dbReference type="InterPro" id="IPR036890">
    <property type="entry name" value="HATPase_C_sf"/>
</dbReference>
<keyword evidence="4" id="KW-0418">Kinase</keyword>
<dbReference type="SUPFAM" id="SSF55874">
    <property type="entry name" value="ATPase domain of HSP90 chaperone/DNA topoisomerase II/histidine kinase"/>
    <property type="match status" value="1"/>
</dbReference>
<dbReference type="PANTHER" id="PTHR24421:SF10">
    <property type="entry name" value="NITRATE_NITRITE SENSOR PROTEIN NARQ"/>
    <property type="match status" value="1"/>
</dbReference>
<feature type="transmembrane region" description="Helical" evidence="8">
    <location>
        <begin position="74"/>
        <end position="95"/>
    </location>
</feature>
<dbReference type="EC" id="2.7.13.3" evidence="2"/>
<feature type="transmembrane region" description="Helical" evidence="8">
    <location>
        <begin position="185"/>
        <end position="206"/>
    </location>
</feature>
<keyword evidence="10" id="KW-1185">Reference proteome</keyword>
<feature type="coiled-coil region" evidence="6">
    <location>
        <begin position="213"/>
        <end position="240"/>
    </location>
</feature>
<dbReference type="InterPro" id="IPR050482">
    <property type="entry name" value="Sensor_HK_TwoCompSys"/>
</dbReference>
<keyword evidence="6" id="KW-0175">Coiled coil</keyword>
<evidence type="ECO:0000256" key="1">
    <source>
        <dbReference type="ARBA" id="ARBA00000085"/>
    </source>
</evidence>
<feature type="transmembrane region" description="Helical" evidence="8">
    <location>
        <begin position="41"/>
        <end position="62"/>
    </location>
</feature>
<evidence type="ECO:0000256" key="8">
    <source>
        <dbReference type="SAM" id="Phobius"/>
    </source>
</evidence>
<evidence type="ECO:0000256" key="6">
    <source>
        <dbReference type="SAM" id="Coils"/>
    </source>
</evidence>
<dbReference type="Gene3D" id="3.30.565.10">
    <property type="entry name" value="Histidine kinase-like ATPase, C-terminal domain"/>
    <property type="match status" value="1"/>
</dbReference>